<dbReference type="GO" id="GO:0003723">
    <property type="term" value="F:RNA binding"/>
    <property type="evidence" value="ECO:0007669"/>
    <property type="project" value="InterPro"/>
</dbReference>
<dbReference type="InterPro" id="IPR039109">
    <property type="entry name" value="Ribosomal_eL30-like"/>
</dbReference>
<name>E0I488_9BACL</name>
<dbReference type="Proteomes" id="UP000005387">
    <property type="component" value="Unassembled WGS sequence"/>
</dbReference>
<reference evidence="4 5" key="1">
    <citation type="submission" date="2010-07" db="EMBL/GenBank/DDBJ databases">
        <title>The draft genome of Paenibacillus curdlanolyticus YK9.</title>
        <authorList>
            <consortium name="US DOE Joint Genome Institute (JGI-PGF)"/>
            <person name="Lucas S."/>
            <person name="Copeland A."/>
            <person name="Lapidus A."/>
            <person name="Cheng J.-F."/>
            <person name="Bruce D."/>
            <person name="Goodwin L."/>
            <person name="Pitluck S."/>
            <person name="Land M.L."/>
            <person name="Hauser L."/>
            <person name="Chang Y.-J."/>
            <person name="Jeffries C."/>
            <person name="Anderson I.J."/>
            <person name="Johnson E."/>
            <person name="Loganathan U."/>
            <person name="Mulhopadhyay B."/>
            <person name="Kyrpides N."/>
            <person name="Woyke T.J."/>
        </authorList>
    </citation>
    <scope>NUCLEOTIDE SEQUENCE [LARGE SCALE GENOMIC DNA]</scope>
    <source>
        <strain evidence="4 5">YK9</strain>
    </source>
</reference>
<sequence length="114" mass="12435">MSKAFSHLGMAMRAGKLVTGDDTVLKSIRQGKAHLVIVAGDASDNTKKKFRDKCGFYNVKMAEAFDRVELGKAIGKEARVLIAVTDAGFARMIATQLTSYSEVDHIDKTTGQQR</sequence>
<dbReference type="InterPro" id="IPR004038">
    <property type="entry name" value="Ribosomal_eL8/eL30/eS12/Gad45"/>
</dbReference>
<dbReference type="Gene3D" id="3.30.1330.30">
    <property type="match status" value="1"/>
</dbReference>
<gene>
    <name evidence="4" type="ORF">PaecuDRAFT_0613</name>
</gene>
<evidence type="ECO:0000256" key="1">
    <source>
        <dbReference type="ARBA" id="ARBA00022980"/>
    </source>
</evidence>
<keyword evidence="2" id="KW-0687">Ribonucleoprotein</keyword>
<dbReference type="InterPro" id="IPR029064">
    <property type="entry name" value="Ribosomal_eL30-like_sf"/>
</dbReference>
<dbReference type="SUPFAM" id="SSF55315">
    <property type="entry name" value="L30e-like"/>
    <property type="match status" value="1"/>
</dbReference>
<dbReference type="Pfam" id="PF01248">
    <property type="entry name" value="Ribosomal_L7Ae"/>
    <property type="match status" value="1"/>
</dbReference>
<evidence type="ECO:0000256" key="2">
    <source>
        <dbReference type="ARBA" id="ARBA00023274"/>
    </source>
</evidence>
<dbReference type="AlphaFoldDB" id="E0I488"/>
<protein>
    <submittedName>
        <fullName evidence="4">Ribosomal protein L7Ae/L30e/S12e/Gadd45</fullName>
    </submittedName>
</protein>
<dbReference type="NCBIfam" id="NF005825">
    <property type="entry name" value="PRK07714.1"/>
    <property type="match status" value="1"/>
</dbReference>
<evidence type="ECO:0000313" key="4">
    <source>
        <dbReference type="EMBL" id="EFM13102.1"/>
    </source>
</evidence>
<organism evidence="4 5">
    <name type="scientific">Paenibacillus curdlanolyticus YK9</name>
    <dbReference type="NCBI Taxonomy" id="717606"/>
    <lineage>
        <taxon>Bacteria</taxon>
        <taxon>Bacillati</taxon>
        <taxon>Bacillota</taxon>
        <taxon>Bacilli</taxon>
        <taxon>Bacillales</taxon>
        <taxon>Paenibacillaceae</taxon>
        <taxon>Paenibacillus</taxon>
    </lineage>
</organism>
<evidence type="ECO:0000313" key="5">
    <source>
        <dbReference type="Proteomes" id="UP000005387"/>
    </source>
</evidence>
<dbReference type="EMBL" id="AEDD01000001">
    <property type="protein sequence ID" value="EFM13102.1"/>
    <property type="molecule type" value="Genomic_DNA"/>
</dbReference>
<dbReference type="RefSeq" id="WP_006036630.1">
    <property type="nucleotide sequence ID" value="NZ_AEDD01000001.1"/>
</dbReference>
<dbReference type="GO" id="GO:0005840">
    <property type="term" value="C:ribosome"/>
    <property type="evidence" value="ECO:0007669"/>
    <property type="project" value="UniProtKB-KW"/>
</dbReference>
<accession>E0I488</accession>
<dbReference type="STRING" id="717606.PaecuDRAFT_0613"/>
<keyword evidence="5" id="KW-1185">Reference proteome</keyword>
<dbReference type="GO" id="GO:1990904">
    <property type="term" value="C:ribonucleoprotein complex"/>
    <property type="evidence" value="ECO:0007669"/>
    <property type="project" value="UniProtKB-KW"/>
</dbReference>
<proteinExistence type="predicted"/>
<keyword evidence="1 4" id="KW-0689">Ribosomal protein</keyword>
<dbReference type="PANTHER" id="PTHR11449">
    <property type="entry name" value="RIBOSOMAL PROTEIN L30"/>
    <property type="match status" value="1"/>
</dbReference>
<evidence type="ECO:0000259" key="3">
    <source>
        <dbReference type="Pfam" id="PF01248"/>
    </source>
</evidence>
<dbReference type="eggNOG" id="COG1358">
    <property type="taxonomic scope" value="Bacteria"/>
</dbReference>
<feature type="domain" description="Ribosomal protein eL8/eL30/eS12/Gadd45" evidence="3">
    <location>
        <begin position="5"/>
        <end position="90"/>
    </location>
</feature>